<feature type="domain" description="Prenylcysteine lyase" evidence="9">
    <location>
        <begin position="147"/>
        <end position="540"/>
    </location>
</feature>
<dbReference type="STRING" id="5539.A0A3E2H4T6"/>
<dbReference type="GO" id="GO:0030328">
    <property type="term" value="P:prenylcysteine catabolic process"/>
    <property type="evidence" value="ECO:0007669"/>
    <property type="project" value="InterPro"/>
</dbReference>
<dbReference type="SUPFAM" id="SSF51905">
    <property type="entry name" value="FAD/NAD(P)-binding domain"/>
    <property type="match status" value="1"/>
</dbReference>
<dbReference type="Proteomes" id="UP000258309">
    <property type="component" value="Unassembled WGS sequence"/>
</dbReference>
<dbReference type="OMA" id="SIGIWDG"/>
<reference evidence="10 11" key="1">
    <citation type="submission" date="2018-05" db="EMBL/GenBank/DDBJ databases">
        <title>Draft genome sequence of Scytalidium lignicola DSM 105466, a ubiquitous saprotrophic fungus.</title>
        <authorList>
            <person name="Buettner E."/>
            <person name="Gebauer A.M."/>
            <person name="Hofrichter M."/>
            <person name="Liers C."/>
            <person name="Kellner H."/>
        </authorList>
    </citation>
    <scope>NUCLEOTIDE SEQUENCE [LARGE SCALE GENOMIC DNA]</scope>
    <source>
        <strain evidence="10 11">DSM 105466</strain>
    </source>
</reference>
<evidence type="ECO:0000256" key="6">
    <source>
        <dbReference type="ARBA" id="ARBA00023002"/>
    </source>
</evidence>
<keyword evidence="7" id="KW-0325">Glycoprotein</keyword>
<dbReference type="InterPro" id="IPR017046">
    <property type="entry name" value="Prenylcysteine_Oxase1"/>
</dbReference>
<feature type="non-terminal residue" evidence="10">
    <location>
        <position position="567"/>
    </location>
</feature>
<evidence type="ECO:0000256" key="4">
    <source>
        <dbReference type="ARBA" id="ARBA00022729"/>
    </source>
</evidence>
<comment type="similarity">
    <text evidence="2">Belongs to the prenylcysteine oxidase family.</text>
</comment>
<keyword evidence="4 8" id="KW-0732">Signal</keyword>
<dbReference type="EMBL" id="NCSJ02000165">
    <property type="protein sequence ID" value="RFU28400.1"/>
    <property type="molecule type" value="Genomic_DNA"/>
</dbReference>
<keyword evidence="5" id="KW-0274">FAD</keyword>
<organism evidence="10 11">
    <name type="scientific">Scytalidium lignicola</name>
    <name type="common">Hyphomycete</name>
    <dbReference type="NCBI Taxonomy" id="5539"/>
    <lineage>
        <taxon>Eukaryota</taxon>
        <taxon>Fungi</taxon>
        <taxon>Dikarya</taxon>
        <taxon>Ascomycota</taxon>
        <taxon>Pezizomycotina</taxon>
        <taxon>Leotiomycetes</taxon>
        <taxon>Leotiomycetes incertae sedis</taxon>
        <taxon>Scytalidium</taxon>
    </lineage>
</organism>
<accession>A0A3E2H4T6</accession>
<dbReference type="InterPro" id="IPR010795">
    <property type="entry name" value="Prenylcys_lyase"/>
</dbReference>
<evidence type="ECO:0000313" key="11">
    <source>
        <dbReference type="Proteomes" id="UP000258309"/>
    </source>
</evidence>
<feature type="chain" id="PRO_5017580103" description="Prenylcysteine lyase domain-containing protein" evidence="8">
    <location>
        <begin position="23"/>
        <end position="567"/>
    </location>
</feature>
<dbReference type="Gene3D" id="3.50.50.60">
    <property type="entry name" value="FAD/NAD(P)-binding domain"/>
    <property type="match status" value="1"/>
</dbReference>
<protein>
    <recommendedName>
        <fullName evidence="9">Prenylcysteine lyase domain-containing protein</fullName>
    </recommendedName>
</protein>
<keyword evidence="11" id="KW-1185">Reference proteome</keyword>
<comment type="caution">
    <text evidence="10">The sequence shown here is derived from an EMBL/GenBank/DDBJ whole genome shotgun (WGS) entry which is preliminary data.</text>
</comment>
<dbReference type="GO" id="GO:0001735">
    <property type="term" value="F:prenylcysteine oxidase activity"/>
    <property type="evidence" value="ECO:0007669"/>
    <property type="project" value="InterPro"/>
</dbReference>
<sequence>MFAHFNLGLVFLFTVLFGRSLGIWPFHVYAAIEVYDETAANRVAIIGAGAAGSSTAYYLRKFANESGLDVNITIYERSGHIGGRTITVNAYNDPLQPVELGASIFVRVNEILKNATETFGLKPRESETEVSEFLGIWNGETFVFTQEDSGWKWWDTTKILWKYGLAPIRTMRLVRTTVGQFLKLYKAPFFPFRSLSDRVEDLGLISVTSVTGEQLLTAHKVGAPFSTDIIQASTRVNYGQNLGLIHGLETMVCMAIEGAMQIEGGNWKIFDNMVKASNATVHLNTKVTGVSKEKGRYSIAADVKDEASGEVYSTEEAFDTVVLAAPLQFSDLKLDEAMVSHLPDKVPYVSLHVTLFASPRTLDPVYFNLAPGERCPNSILTTLPPSEKPGNSSEGVGKAGFFSLTTLRTVTNPRTKEQEYLYKIFSPKEITTEFLSGILGVPSQLPIFIYLSLSADVRSRKTVPEDLSTINIDSGDAISWYYPFLWHSYPYEYPRVTFEDIELAPGFYYTSGMESFISTMETSALMGMNVAQLIVDDYQELSQPDNIDEPKQEVILEKKKGKVIEEL</sequence>
<dbReference type="PANTHER" id="PTHR15944">
    <property type="entry name" value="FARNESYLCYSTEINE LYASE"/>
    <property type="match status" value="1"/>
</dbReference>
<feature type="non-terminal residue" evidence="10">
    <location>
        <position position="1"/>
    </location>
</feature>
<feature type="signal peptide" evidence="8">
    <location>
        <begin position="1"/>
        <end position="22"/>
    </location>
</feature>
<keyword evidence="6" id="KW-0560">Oxidoreductase</keyword>
<dbReference type="AlphaFoldDB" id="A0A3E2H4T6"/>
<dbReference type="PIRSF" id="PIRSF036292">
    <property type="entry name" value="Prenylcysteine_oxidase"/>
    <property type="match status" value="1"/>
</dbReference>
<evidence type="ECO:0000256" key="8">
    <source>
        <dbReference type="SAM" id="SignalP"/>
    </source>
</evidence>
<evidence type="ECO:0000256" key="2">
    <source>
        <dbReference type="ARBA" id="ARBA00009967"/>
    </source>
</evidence>
<name>A0A3E2H4T6_SCYLI</name>
<evidence type="ECO:0000256" key="3">
    <source>
        <dbReference type="ARBA" id="ARBA00022630"/>
    </source>
</evidence>
<proteinExistence type="inferred from homology"/>
<dbReference type="GO" id="GO:0030327">
    <property type="term" value="P:prenylated protein catabolic process"/>
    <property type="evidence" value="ECO:0007669"/>
    <property type="project" value="TreeGrafter"/>
</dbReference>
<evidence type="ECO:0000313" key="10">
    <source>
        <dbReference type="EMBL" id="RFU28400.1"/>
    </source>
</evidence>
<dbReference type="Pfam" id="PF13450">
    <property type="entry name" value="NAD_binding_8"/>
    <property type="match status" value="1"/>
</dbReference>
<dbReference type="OrthoDB" id="437369at2759"/>
<keyword evidence="3" id="KW-0285">Flavoprotein</keyword>
<dbReference type="InterPro" id="IPR036188">
    <property type="entry name" value="FAD/NAD-bd_sf"/>
</dbReference>
<evidence type="ECO:0000256" key="7">
    <source>
        <dbReference type="ARBA" id="ARBA00023180"/>
    </source>
</evidence>
<comment type="cofactor">
    <cofactor evidence="1">
        <name>FAD</name>
        <dbReference type="ChEBI" id="CHEBI:57692"/>
    </cofactor>
</comment>
<gene>
    <name evidence="10" type="ORF">B7463_g7948</name>
</gene>
<dbReference type="PANTHER" id="PTHR15944:SF0">
    <property type="entry name" value="PRENYLCYSTEINE LYASE DOMAIN-CONTAINING PROTEIN"/>
    <property type="match status" value="1"/>
</dbReference>
<evidence type="ECO:0000256" key="1">
    <source>
        <dbReference type="ARBA" id="ARBA00001974"/>
    </source>
</evidence>
<evidence type="ECO:0000259" key="9">
    <source>
        <dbReference type="Pfam" id="PF07156"/>
    </source>
</evidence>
<evidence type="ECO:0000256" key="5">
    <source>
        <dbReference type="ARBA" id="ARBA00022827"/>
    </source>
</evidence>
<dbReference type="Pfam" id="PF07156">
    <property type="entry name" value="Prenylcys_lyase"/>
    <property type="match status" value="1"/>
</dbReference>